<dbReference type="SUPFAM" id="SSF88713">
    <property type="entry name" value="Glycoside hydrolase/deacetylase"/>
    <property type="match status" value="1"/>
</dbReference>
<accession>A0A918XV25</accession>
<dbReference type="GO" id="GO:0019213">
    <property type="term" value="F:deacetylase activity"/>
    <property type="evidence" value="ECO:0007669"/>
    <property type="project" value="TreeGrafter"/>
</dbReference>
<evidence type="ECO:0000313" key="6">
    <source>
        <dbReference type="EMBL" id="GHD57874.1"/>
    </source>
</evidence>
<dbReference type="GO" id="GO:0046872">
    <property type="term" value="F:metal ion binding"/>
    <property type="evidence" value="ECO:0007669"/>
    <property type="project" value="UniProtKB-KW"/>
</dbReference>
<gene>
    <name evidence="6" type="ORF">GCM10017083_39890</name>
</gene>
<sequence length="287" mass="31055">MQVNPPPPKPLVLCADDYGISPGVGRGIRALAAAGRLSATSCMTVFPEWRDEAPQLAEVADRIGVGLHLTLTDHAPLGPMPRLAPGGRLPPLGRLIRLAHTGRLDRDEIAGEIARQLDAFEAATGRQPDFLDGHQHVHVLPVIRGVVLDQFDGRLDPRHTWLRSCVEPTARILRRRVDASRALAIAALARSLHRQAVRSGIPGNRGFAGVTSFRPERSAEADFDAYLRHSGPRPLVMCHAGEPDDVLARRDPVVAARADELRFLAGDRFAALLDQHGLQLVRGPAAG</sequence>
<dbReference type="CDD" id="cd10807">
    <property type="entry name" value="YdjC_like_3"/>
    <property type="match status" value="1"/>
</dbReference>
<keyword evidence="2" id="KW-0479">Metal-binding</keyword>
<comment type="cofactor">
    <cofactor evidence="1">
        <name>Mg(2+)</name>
        <dbReference type="ChEBI" id="CHEBI:18420"/>
    </cofactor>
</comment>
<evidence type="ECO:0008006" key="8">
    <source>
        <dbReference type="Google" id="ProtNLM"/>
    </source>
</evidence>
<name>A0A918XV25_9PROT</name>
<comment type="caution">
    <text evidence="6">The sequence shown here is derived from an EMBL/GenBank/DDBJ whole genome shotgun (WGS) entry which is preliminary data.</text>
</comment>
<dbReference type="GO" id="GO:0005975">
    <property type="term" value="P:carbohydrate metabolic process"/>
    <property type="evidence" value="ECO:0007669"/>
    <property type="project" value="InterPro"/>
</dbReference>
<dbReference type="PANTHER" id="PTHR31609">
    <property type="entry name" value="YDJC DEACETYLASE FAMILY MEMBER"/>
    <property type="match status" value="1"/>
</dbReference>
<dbReference type="PANTHER" id="PTHR31609:SF1">
    <property type="entry name" value="CARBOHYDRATE DEACETYLASE"/>
    <property type="match status" value="1"/>
</dbReference>
<dbReference type="EMBL" id="BMZS01000010">
    <property type="protein sequence ID" value="GHD57874.1"/>
    <property type="molecule type" value="Genomic_DNA"/>
</dbReference>
<reference evidence="6" key="1">
    <citation type="journal article" date="2014" name="Int. J. Syst. Evol. Microbiol.">
        <title>Complete genome sequence of Corynebacterium casei LMG S-19264T (=DSM 44701T), isolated from a smear-ripened cheese.</title>
        <authorList>
            <consortium name="US DOE Joint Genome Institute (JGI-PGF)"/>
            <person name="Walter F."/>
            <person name="Albersmeier A."/>
            <person name="Kalinowski J."/>
            <person name="Ruckert C."/>
        </authorList>
    </citation>
    <scope>NUCLEOTIDE SEQUENCE</scope>
    <source>
        <strain evidence="6">KCTC 42651</strain>
    </source>
</reference>
<evidence type="ECO:0000256" key="5">
    <source>
        <dbReference type="ARBA" id="ARBA00023277"/>
    </source>
</evidence>
<dbReference type="GO" id="GO:0016787">
    <property type="term" value="F:hydrolase activity"/>
    <property type="evidence" value="ECO:0007669"/>
    <property type="project" value="UniProtKB-KW"/>
</dbReference>
<protein>
    <recommendedName>
        <fullName evidence="8">ChbG/HpnK family deacetylase</fullName>
    </recommendedName>
</protein>
<keyword evidence="5" id="KW-0119">Carbohydrate metabolism</keyword>
<keyword evidence="7" id="KW-1185">Reference proteome</keyword>
<organism evidence="6 7">
    <name type="scientific">Thalassobaculum fulvum</name>
    <dbReference type="NCBI Taxonomy" id="1633335"/>
    <lineage>
        <taxon>Bacteria</taxon>
        <taxon>Pseudomonadati</taxon>
        <taxon>Pseudomonadota</taxon>
        <taxon>Alphaproteobacteria</taxon>
        <taxon>Rhodospirillales</taxon>
        <taxon>Thalassobaculaceae</taxon>
        <taxon>Thalassobaculum</taxon>
    </lineage>
</organism>
<evidence type="ECO:0000256" key="1">
    <source>
        <dbReference type="ARBA" id="ARBA00001946"/>
    </source>
</evidence>
<dbReference type="InterPro" id="IPR011330">
    <property type="entry name" value="Glyco_hydro/deAcase_b/a-brl"/>
</dbReference>
<dbReference type="Pfam" id="PF04794">
    <property type="entry name" value="YdjC"/>
    <property type="match status" value="1"/>
</dbReference>
<dbReference type="Gene3D" id="3.20.20.370">
    <property type="entry name" value="Glycoside hydrolase/deacetylase"/>
    <property type="match status" value="1"/>
</dbReference>
<dbReference type="AlphaFoldDB" id="A0A918XV25"/>
<reference evidence="6" key="2">
    <citation type="submission" date="2020-09" db="EMBL/GenBank/DDBJ databases">
        <authorList>
            <person name="Sun Q."/>
            <person name="Kim S."/>
        </authorList>
    </citation>
    <scope>NUCLEOTIDE SEQUENCE</scope>
    <source>
        <strain evidence="6">KCTC 42651</strain>
    </source>
</reference>
<evidence type="ECO:0000313" key="7">
    <source>
        <dbReference type="Proteomes" id="UP000630353"/>
    </source>
</evidence>
<keyword evidence="3" id="KW-0378">Hydrolase</keyword>
<dbReference type="RefSeq" id="WP_189992924.1">
    <property type="nucleotide sequence ID" value="NZ_BMZS01000010.1"/>
</dbReference>
<keyword evidence="4" id="KW-0460">Magnesium</keyword>
<proteinExistence type="predicted"/>
<dbReference type="Proteomes" id="UP000630353">
    <property type="component" value="Unassembled WGS sequence"/>
</dbReference>
<evidence type="ECO:0000256" key="2">
    <source>
        <dbReference type="ARBA" id="ARBA00022723"/>
    </source>
</evidence>
<evidence type="ECO:0000256" key="3">
    <source>
        <dbReference type="ARBA" id="ARBA00022801"/>
    </source>
</evidence>
<dbReference type="InterPro" id="IPR006879">
    <property type="entry name" value="YdjC-like"/>
</dbReference>
<evidence type="ECO:0000256" key="4">
    <source>
        <dbReference type="ARBA" id="ARBA00022842"/>
    </source>
</evidence>